<dbReference type="EMBL" id="CAKKNE010000003">
    <property type="protein sequence ID" value="CAH0371735.1"/>
    <property type="molecule type" value="Genomic_DNA"/>
</dbReference>
<dbReference type="SUPFAM" id="SSF56235">
    <property type="entry name" value="N-terminal nucleophile aminohydrolases (Ntn hydrolases)"/>
    <property type="match status" value="1"/>
</dbReference>
<dbReference type="Proteomes" id="UP000789595">
    <property type="component" value="Unassembled WGS sequence"/>
</dbReference>
<dbReference type="PANTHER" id="PTHR32194">
    <property type="entry name" value="METALLOPROTEASE TLDD"/>
    <property type="match status" value="1"/>
</dbReference>
<accession>A0A8J2SH45</accession>
<comment type="caution">
    <text evidence="4">The sequence shown here is derived from an EMBL/GenBank/DDBJ whole genome shotgun (WGS) entry which is preliminary data.</text>
</comment>
<dbReference type="AlphaFoldDB" id="A0A8J2SH45"/>
<dbReference type="GO" id="GO:0005839">
    <property type="term" value="C:proteasome core complex"/>
    <property type="evidence" value="ECO:0007669"/>
    <property type="project" value="InterPro"/>
</dbReference>
<evidence type="ECO:0000256" key="3">
    <source>
        <dbReference type="ARBA" id="ARBA00022942"/>
    </source>
</evidence>
<dbReference type="Gene3D" id="3.60.20.10">
    <property type="entry name" value="Glutamine Phosphoribosylpyrophosphate, subunit 1, domain 1"/>
    <property type="match status" value="1"/>
</dbReference>
<evidence type="ECO:0000313" key="4">
    <source>
        <dbReference type="EMBL" id="CAH0371735.1"/>
    </source>
</evidence>
<dbReference type="InterPro" id="IPR001353">
    <property type="entry name" value="Proteasome_sua/b"/>
</dbReference>
<name>A0A8J2SH45_9STRA</name>
<gene>
    <name evidence="4" type="ORF">PECAL_3P16870</name>
</gene>
<reference evidence="4" key="1">
    <citation type="submission" date="2021-11" db="EMBL/GenBank/DDBJ databases">
        <authorList>
            <consortium name="Genoscope - CEA"/>
            <person name="William W."/>
        </authorList>
    </citation>
    <scope>NUCLEOTIDE SEQUENCE</scope>
</reference>
<dbReference type="PANTHER" id="PTHR32194:SF2">
    <property type="entry name" value="PROTEASOME SUBUNIT BETA TYPE-1"/>
    <property type="match status" value="1"/>
</dbReference>
<dbReference type="InterPro" id="IPR023333">
    <property type="entry name" value="Proteasome_suB-type"/>
</dbReference>
<dbReference type="GO" id="GO:0005634">
    <property type="term" value="C:nucleus"/>
    <property type="evidence" value="ECO:0007669"/>
    <property type="project" value="UniProtKB-SubCell"/>
</dbReference>
<keyword evidence="2" id="KW-0963">Cytoplasm</keyword>
<evidence type="ECO:0000256" key="2">
    <source>
        <dbReference type="ARBA" id="ARBA00022490"/>
    </source>
</evidence>
<dbReference type="GO" id="GO:0005737">
    <property type="term" value="C:cytoplasm"/>
    <property type="evidence" value="ECO:0007669"/>
    <property type="project" value="TreeGrafter"/>
</dbReference>
<evidence type="ECO:0000313" key="5">
    <source>
        <dbReference type="Proteomes" id="UP000789595"/>
    </source>
</evidence>
<evidence type="ECO:0008006" key="6">
    <source>
        <dbReference type="Google" id="ProtNLM"/>
    </source>
</evidence>
<proteinExistence type="predicted"/>
<dbReference type="InterPro" id="IPR029055">
    <property type="entry name" value="Ntn_hydrolases_N"/>
</dbReference>
<dbReference type="Pfam" id="PF00227">
    <property type="entry name" value="Proteasome"/>
    <property type="match status" value="1"/>
</dbReference>
<sequence>MRRRSYLVACLIIHASARAPKFEPYANNHGSAAAAAGADFVYLASDAQHVAGMTIASCQARQRGLTPRTRLAAGGCRADCDALARDLVVEAARYEFAARREPDCRVLAQALARLLHGRRRFPYFAQPVLAGLDRDGVGRCFAFDSVGSASEACVVAAGAAQRLLLPVLDARAPARAPEDGAAYPRFASADDARAALVAAFRAAARRDATVGGVLDLTLVTRDGAVGERVALLGDDLAAAAPS</sequence>
<organism evidence="4 5">
    <name type="scientific">Pelagomonas calceolata</name>
    <dbReference type="NCBI Taxonomy" id="35677"/>
    <lineage>
        <taxon>Eukaryota</taxon>
        <taxon>Sar</taxon>
        <taxon>Stramenopiles</taxon>
        <taxon>Ochrophyta</taxon>
        <taxon>Pelagophyceae</taxon>
        <taxon>Pelagomonadales</taxon>
        <taxon>Pelagomonadaceae</taxon>
        <taxon>Pelagomonas</taxon>
    </lineage>
</organism>
<dbReference type="GO" id="GO:0051603">
    <property type="term" value="P:proteolysis involved in protein catabolic process"/>
    <property type="evidence" value="ECO:0007669"/>
    <property type="project" value="InterPro"/>
</dbReference>
<keyword evidence="5" id="KW-1185">Reference proteome</keyword>
<protein>
    <recommendedName>
        <fullName evidence="6">Proteasome subunit beta</fullName>
    </recommendedName>
</protein>
<comment type="subcellular location">
    <subcellularLocation>
        <location evidence="1">Nucleus</location>
    </subcellularLocation>
</comment>
<keyword evidence="3" id="KW-0647">Proteasome</keyword>
<evidence type="ECO:0000256" key="1">
    <source>
        <dbReference type="ARBA" id="ARBA00004123"/>
    </source>
</evidence>